<comment type="pathway">
    <text evidence="6">Glycan metabolism; cellulose degradation.</text>
</comment>
<dbReference type="PANTHER" id="PTHR42715:SF27">
    <property type="entry name" value="BETA-GLUCOSIDASE-RELATED"/>
    <property type="match status" value="1"/>
</dbReference>
<dbReference type="SUPFAM" id="SSF51445">
    <property type="entry name" value="(Trans)glycosidases"/>
    <property type="match status" value="1"/>
</dbReference>
<protein>
    <recommendedName>
        <fullName evidence="3 6">beta-glucosidase</fullName>
        <ecNumber evidence="3 6">3.2.1.21</ecNumber>
    </recommendedName>
</protein>
<keyword evidence="5 6" id="KW-0326">Glycosidase</keyword>
<dbReference type="EMBL" id="JBBJBU010000010">
    <property type="protein sequence ID" value="KAK7203836.1"/>
    <property type="molecule type" value="Genomic_DNA"/>
</dbReference>
<evidence type="ECO:0000313" key="8">
    <source>
        <dbReference type="EMBL" id="KAK7203836.1"/>
    </source>
</evidence>
<dbReference type="Proteomes" id="UP001498771">
    <property type="component" value="Unassembled WGS sequence"/>
</dbReference>
<evidence type="ECO:0000256" key="3">
    <source>
        <dbReference type="ARBA" id="ARBA00012744"/>
    </source>
</evidence>
<dbReference type="SMART" id="SM01217">
    <property type="entry name" value="Fn3_like"/>
    <property type="match status" value="1"/>
</dbReference>
<dbReference type="RefSeq" id="XP_064766869.1">
    <property type="nucleotide sequence ID" value="XM_064910859.1"/>
</dbReference>
<dbReference type="InterPro" id="IPR050288">
    <property type="entry name" value="Cellulose_deg_GH3"/>
</dbReference>
<dbReference type="PANTHER" id="PTHR42715">
    <property type="entry name" value="BETA-GLUCOSIDASE"/>
    <property type="match status" value="1"/>
</dbReference>
<dbReference type="InterPro" id="IPR017853">
    <property type="entry name" value="GH"/>
</dbReference>
<dbReference type="InterPro" id="IPR013783">
    <property type="entry name" value="Ig-like_fold"/>
</dbReference>
<dbReference type="Pfam" id="PF07691">
    <property type="entry name" value="PA14"/>
    <property type="match status" value="1"/>
</dbReference>
<evidence type="ECO:0000313" key="9">
    <source>
        <dbReference type="Proteomes" id="UP001498771"/>
    </source>
</evidence>
<dbReference type="Gene3D" id="3.40.50.1700">
    <property type="entry name" value="Glycoside hydrolase family 3 C-terminal domain"/>
    <property type="match status" value="1"/>
</dbReference>
<dbReference type="GeneID" id="90036371"/>
<name>A0ABR1F1X8_9ASCO</name>
<keyword evidence="6" id="KW-0624">Polysaccharide degradation</keyword>
<evidence type="ECO:0000256" key="5">
    <source>
        <dbReference type="ARBA" id="ARBA00023295"/>
    </source>
</evidence>
<evidence type="ECO:0000256" key="6">
    <source>
        <dbReference type="RuleBase" id="RU361161"/>
    </source>
</evidence>
<dbReference type="InterPro" id="IPR019800">
    <property type="entry name" value="Glyco_hydro_3_AS"/>
</dbReference>
<dbReference type="InterPro" id="IPR036962">
    <property type="entry name" value="Glyco_hydro_3_N_sf"/>
</dbReference>
<comment type="caution">
    <text evidence="8">The sequence shown here is derived from an EMBL/GenBank/DDBJ whole genome shotgun (WGS) entry which is preliminary data.</text>
</comment>
<dbReference type="Pfam" id="PF01915">
    <property type="entry name" value="Glyco_hydro_3_C"/>
    <property type="match status" value="1"/>
</dbReference>
<sequence length="845" mass="90815">MAPFSKLNVEETLEQLTTAEKTGLISGIDFWHTFPVPRLGIPSLRFSDGPNGVRGTRFFNGIPAACFPCGTGLGATFDVELLEEVGRMMGKEAKAKGAHVILGPTINMQRSPLGGRGFESFSEDPVLAGFAAAAVINGIQTTGVVATIKHYVGNDQEHDRMAVNSIVTDRAMREIYLKPFQLAIRDSTPKALMTAYNKVNGTHVSESSFYLDDVLRKEWGFEGLIMSDWYGVYSTSESVNAGLDIDMPGATSFRGPLIGRAIGARKIKPSTLDARVRKVLELVNACTESGVEENAHEGTNDTPETTALLRKVAAESVVLLKNDSGILPLSKTKTTAVIGPNAKVATFCGGGSASLLPYNAVTPFEGIAAKLATPPTYAEGCTAFKTTPVIGAYTTSPSGKPGLQMKFYIEPETVTDREEIDCMDLQNANIMLMDYANEKILPNSPYYAVITAHFVPEVSSEYEFGVSVFGTAKLYIDDKLVVDNATNQRAGDSFFGSGSAEERGSVFLNAGQEYVIKVTFGSGITSKLMENATLLLGGGLRVGIVQKYSIEDGIASAVAAAKAADQVVLSIGLNNDWESEGYDRYNMDLPGATNQLVEAVLAANSNTVIILQSGTPVEMPWIEKSKALMHAWYGGNETGNGIADVLFGDFNPSGKLPLTFPIKVEDNPAFLNFRSENGRVLYGEDVYIGYRYYEFARKNVLFPFGYGLSYSTFSVSEPSFTIADAAAKPTSAADLGTLTLTATVTNTSGPAGAEVVQLYVSESSPIVNRPVKELKGFARVYLEPGESKTVTVSVSVKEATAYWDEVEDAWIAQKDTYTVSVGVASSTVEKVGEFEVAKTLHWKGL</sequence>
<dbReference type="SMART" id="SM00758">
    <property type="entry name" value="PA14"/>
    <property type="match status" value="1"/>
</dbReference>
<comment type="catalytic activity">
    <reaction evidence="1 6">
        <text>Hydrolysis of terminal, non-reducing beta-D-glucosyl residues with release of beta-D-glucose.</text>
        <dbReference type="EC" id="3.2.1.21"/>
    </reaction>
</comment>
<gene>
    <name evidence="8" type="ORF">BZA70DRAFT_259554</name>
</gene>
<reference evidence="8 9" key="1">
    <citation type="submission" date="2024-03" db="EMBL/GenBank/DDBJ databases">
        <title>Genome-scale model development and genomic sequencing of the oleaginous clade Lipomyces.</title>
        <authorList>
            <consortium name="Lawrence Berkeley National Laboratory"/>
            <person name="Czajka J.J."/>
            <person name="Han Y."/>
            <person name="Kim J."/>
            <person name="Mondo S.J."/>
            <person name="Hofstad B.A."/>
            <person name="Robles A."/>
            <person name="Haridas S."/>
            <person name="Riley R."/>
            <person name="LaButti K."/>
            <person name="Pangilinan J."/>
            <person name="Andreopoulos W."/>
            <person name="Lipzen A."/>
            <person name="Yan J."/>
            <person name="Wang M."/>
            <person name="Ng V."/>
            <person name="Grigoriev I.V."/>
            <person name="Spatafora J.W."/>
            <person name="Magnuson J.K."/>
            <person name="Baker S.E."/>
            <person name="Pomraning K.R."/>
        </authorList>
    </citation>
    <scope>NUCLEOTIDE SEQUENCE [LARGE SCALE GENOMIC DNA]</scope>
    <source>
        <strain evidence="8 9">Phaff 52-87</strain>
    </source>
</reference>
<accession>A0ABR1F1X8</accession>
<dbReference type="Gene3D" id="2.60.40.10">
    <property type="entry name" value="Immunoglobulins"/>
    <property type="match status" value="1"/>
</dbReference>
<dbReference type="PROSITE" id="PS00775">
    <property type="entry name" value="GLYCOSYL_HYDROL_F3"/>
    <property type="match status" value="1"/>
</dbReference>
<dbReference type="InterPro" id="IPR001764">
    <property type="entry name" value="Glyco_hydro_3_N"/>
</dbReference>
<dbReference type="Gene3D" id="2.60.120.260">
    <property type="entry name" value="Galactose-binding domain-like"/>
    <property type="match status" value="1"/>
</dbReference>
<feature type="domain" description="PA14" evidence="7">
    <location>
        <begin position="398"/>
        <end position="558"/>
    </location>
</feature>
<keyword evidence="9" id="KW-1185">Reference proteome</keyword>
<evidence type="ECO:0000256" key="4">
    <source>
        <dbReference type="ARBA" id="ARBA00022801"/>
    </source>
</evidence>
<dbReference type="InterPro" id="IPR026891">
    <property type="entry name" value="Fn3-like"/>
</dbReference>
<dbReference type="SUPFAM" id="SSF52279">
    <property type="entry name" value="Beta-D-glucan exohydrolase, C-terminal domain"/>
    <property type="match status" value="1"/>
</dbReference>
<organism evidence="8 9">
    <name type="scientific">Myxozyma melibiosi</name>
    <dbReference type="NCBI Taxonomy" id="54550"/>
    <lineage>
        <taxon>Eukaryota</taxon>
        <taxon>Fungi</taxon>
        <taxon>Dikarya</taxon>
        <taxon>Ascomycota</taxon>
        <taxon>Saccharomycotina</taxon>
        <taxon>Lipomycetes</taxon>
        <taxon>Lipomycetales</taxon>
        <taxon>Lipomycetaceae</taxon>
        <taxon>Myxozyma</taxon>
    </lineage>
</organism>
<dbReference type="EC" id="3.2.1.21" evidence="3 6"/>
<dbReference type="InterPro" id="IPR036881">
    <property type="entry name" value="Glyco_hydro_3_C_sf"/>
</dbReference>
<dbReference type="InterPro" id="IPR037524">
    <property type="entry name" value="PA14/GLEYA"/>
</dbReference>
<dbReference type="PRINTS" id="PR00133">
    <property type="entry name" value="GLHYDRLASE3"/>
</dbReference>
<dbReference type="InterPro" id="IPR011658">
    <property type="entry name" value="PA14_dom"/>
</dbReference>
<dbReference type="Pfam" id="PF00933">
    <property type="entry name" value="Glyco_hydro_3"/>
    <property type="match status" value="1"/>
</dbReference>
<comment type="similarity">
    <text evidence="2 6">Belongs to the glycosyl hydrolase 3 family.</text>
</comment>
<keyword evidence="6" id="KW-0119">Carbohydrate metabolism</keyword>
<evidence type="ECO:0000259" key="7">
    <source>
        <dbReference type="PROSITE" id="PS51820"/>
    </source>
</evidence>
<proteinExistence type="inferred from homology"/>
<keyword evidence="4 6" id="KW-0378">Hydrolase</keyword>
<evidence type="ECO:0000256" key="1">
    <source>
        <dbReference type="ARBA" id="ARBA00000448"/>
    </source>
</evidence>
<dbReference type="Pfam" id="PF14310">
    <property type="entry name" value="Fn3-like"/>
    <property type="match status" value="1"/>
</dbReference>
<dbReference type="InterPro" id="IPR002772">
    <property type="entry name" value="Glyco_hydro_3_C"/>
</dbReference>
<evidence type="ECO:0000256" key="2">
    <source>
        <dbReference type="ARBA" id="ARBA00005336"/>
    </source>
</evidence>
<dbReference type="Gene3D" id="3.20.20.300">
    <property type="entry name" value="Glycoside hydrolase, family 3, N-terminal domain"/>
    <property type="match status" value="1"/>
</dbReference>
<dbReference type="PROSITE" id="PS51820">
    <property type="entry name" value="PA14"/>
    <property type="match status" value="1"/>
</dbReference>